<dbReference type="InterPro" id="IPR006620">
    <property type="entry name" value="Pro_4_hyd_alph"/>
</dbReference>
<dbReference type="PANTHER" id="PTHR12907:SF26">
    <property type="entry name" value="HIF PROLYL HYDROXYLASE, ISOFORM C"/>
    <property type="match status" value="1"/>
</dbReference>
<name>A3XRB7_LEEBM</name>
<dbReference type="InterPro" id="IPR044862">
    <property type="entry name" value="Pro_4_hyd_alph_FE2OG_OXY"/>
</dbReference>
<evidence type="ECO:0000313" key="9">
    <source>
        <dbReference type="Proteomes" id="UP000001601"/>
    </source>
</evidence>
<dbReference type="eggNOG" id="COG3751">
    <property type="taxonomic scope" value="Bacteria"/>
</dbReference>
<evidence type="ECO:0000256" key="1">
    <source>
        <dbReference type="ARBA" id="ARBA00001961"/>
    </source>
</evidence>
<keyword evidence="4" id="KW-0223">Dioxygenase</keyword>
<dbReference type="STRING" id="398720.MED217_18736"/>
<keyword evidence="6" id="KW-0408">Iron</keyword>
<comment type="caution">
    <text evidence="8">The sequence shown here is derived from an EMBL/GenBank/DDBJ whole genome shotgun (WGS) entry which is preliminary data.</text>
</comment>
<keyword evidence="5" id="KW-0560">Oxidoreductase</keyword>
<keyword evidence="9" id="KW-1185">Reference proteome</keyword>
<dbReference type="Gene3D" id="2.60.120.620">
    <property type="entry name" value="q2cbj1_9rhob like domain"/>
    <property type="match status" value="1"/>
</dbReference>
<dbReference type="GO" id="GO:0071456">
    <property type="term" value="P:cellular response to hypoxia"/>
    <property type="evidence" value="ECO:0007669"/>
    <property type="project" value="TreeGrafter"/>
</dbReference>
<dbReference type="PANTHER" id="PTHR12907">
    <property type="entry name" value="EGL NINE HOMOLOG-RELATED"/>
    <property type="match status" value="1"/>
</dbReference>
<dbReference type="InterPro" id="IPR051559">
    <property type="entry name" value="HIF_prolyl_hydroxylases"/>
</dbReference>
<evidence type="ECO:0000259" key="7">
    <source>
        <dbReference type="PROSITE" id="PS51471"/>
    </source>
</evidence>
<proteinExistence type="predicted"/>
<accession>A3XRB7</accession>
<reference evidence="8 9" key="1">
    <citation type="journal article" date="2007" name="Nature">
        <title>Light stimulates growth of proteorhodopsin-containing marine Flavobacteria.</title>
        <authorList>
            <person name="Gomez-Consarnau L."/>
            <person name="Gonzalez J.M."/>
            <person name="Coll-Llado M."/>
            <person name="Gourdon P."/>
            <person name="Pascher T."/>
            <person name="Neutze R."/>
            <person name="Pedros-Alio C."/>
            <person name="Pinhassi J."/>
        </authorList>
    </citation>
    <scope>NUCLEOTIDE SEQUENCE [LARGE SCALE GENOMIC DNA]</scope>
    <source>
        <strain evidence="8 9">MED217</strain>
    </source>
</reference>
<dbReference type="GO" id="GO:0008198">
    <property type="term" value="F:ferrous iron binding"/>
    <property type="evidence" value="ECO:0007669"/>
    <property type="project" value="TreeGrafter"/>
</dbReference>
<comment type="cofactor">
    <cofactor evidence="1">
        <name>L-ascorbate</name>
        <dbReference type="ChEBI" id="CHEBI:38290"/>
    </cofactor>
</comment>
<dbReference type="SMART" id="SM00702">
    <property type="entry name" value="P4Hc"/>
    <property type="match status" value="1"/>
</dbReference>
<feature type="domain" description="Fe2OG dioxygenase" evidence="7">
    <location>
        <begin position="119"/>
        <end position="224"/>
    </location>
</feature>
<dbReference type="InterPro" id="IPR005123">
    <property type="entry name" value="Oxoglu/Fe-dep_dioxygenase_dom"/>
</dbReference>
<organism evidence="8 9">
    <name type="scientific">Leeuwenhoekiella blandensis (strain CECT 7118 / CCUG 51940 / KCTC 22103 / MED217)</name>
    <name type="common">Flavobacterium sp. (strain MED217)</name>
    <dbReference type="NCBI Taxonomy" id="398720"/>
    <lineage>
        <taxon>Bacteria</taxon>
        <taxon>Pseudomonadati</taxon>
        <taxon>Bacteroidota</taxon>
        <taxon>Flavobacteriia</taxon>
        <taxon>Flavobacteriales</taxon>
        <taxon>Flavobacteriaceae</taxon>
        <taxon>Leeuwenhoekiella</taxon>
    </lineage>
</organism>
<dbReference type="EMBL" id="AANC01000012">
    <property type="protein sequence ID" value="EAQ47911.1"/>
    <property type="molecule type" value="Genomic_DNA"/>
</dbReference>
<gene>
    <name evidence="8" type="ORF">MED217_18736</name>
</gene>
<dbReference type="GO" id="GO:0031418">
    <property type="term" value="F:L-ascorbic acid binding"/>
    <property type="evidence" value="ECO:0007669"/>
    <property type="project" value="UniProtKB-KW"/>
</dbReference>
<dbReference type="AlphaFoldDB" id="A3XRB7"/>
<sequence length="225" mass="26272">MILFLRILSPMNTQLFEQVDFVENPTYEQVITDLLACNYAIVDDFFSSEEIEELRQSLKEVYEADRFKKAAIGNKFNEEIDKTIRGDFIKWINEAEGRPQEHLFFAKINDLVAYLNRTCFLGILQKEFHYAIYPKGTFYKRHLDTFQNDDRRKLSMVCYLNDDSWVASNGGELTIYLPEGEGERALDIIPKPGRVVIFESQILEHEVKPVLASERLSITGWLKTR</sequence>
<evidence type="ECO:0000313" key="8">
    <source>
        <dbReference type="EMBL" id="EAQ47911.1"/>
    </source>
</evidence>
<evidence type="ECO:0000256" key="3">
    <source>
        <dbReference type="ARBA" id="ARBA00022896"/>
    </source>
</evidence>
<dbReference type="Pfam" id="PF13640">
    <property type="entry name" value="2OG-FeII_Oxy_3"/>
    <property type="match status" value="1"/>
</dbReference>
<dbReference type="HOGENOM" id="CLU_022206_1_0_10"/>
<evidence type="ECO:0000256" key="2">
    <source>
        <dbReference type="ARBA" id="ARBA00022723"/>
    </source>
</evidence>
<evidence type="ECO:0000256" key="6">
    <source>
        <dbReference type="ARBA" id="ARBA00023004"/>
    </source>
</evidence>
<evidence type="ECO:0000256" key="5">
    <source>
        <dbReference type="ARBA" id="ARBA00023002"/>
    </source>
</evidence>
<keyword evidence="2" id="KW-0479">Metal-binding</keyword>
<dbReference type="Proteomes" id="UP000001601">
    <property type="component" value="Unassembled WGS sequence"/>
</dbReference>
<dbReference type="PROSITE" id="PS51471">
    <property type="entry name" value="FE2OG_OXY"/>
    <property type="match status" value="1"/>
</dbReference>
<evidence type="ECO:0000256" key="4">
    <source>
        <dbReference type="ARBA" id="ARBA00022964"/>
    </source>
</evidence>
<dbReference type="GO" id="GO:0031543">
    <property type="term" value="F:peptidyl-proline dioxygenase activity"/>
    <property type="evidence" value="ECO:0007669"/>
    <property type="project" value="TreeGrafter"/>
</dbReference>
<keyword evidence="3" id="KW-0847">Vitamin C</keyword>
<protein>
    <submittedName>
        <fullName evidence="8">Oxidoreductase</fullName>
    </submittedName>
</protein>